<keyword evidence="3" id="KW-1185">Reference proteome</keyword>
<dbReference type="EMBL" id="CP136512">
    <property type="protein sequence ID" value="WOD16271.1"/>
    <property type="molecule type" value="Genomic_DNA"/>
</dbReference>
<keyword evidence="1" id="KW-0812">Transmembrane</keyword>
<protein>
    <submittedName>
        <fullName evidence="2">DUF2964 family protein</fullName>
    </submittedName>
</protein>
<keyword evidence="1" id="KW-1133">Transmembrane helix</keyword>
<dbReference type="RefSeq" id="WP_317018828.1">
    <property type="nucleotide sequence ID" value="NZ_CP136512.1"/>
</dbReference>
<keyword evidence="1" id="KW-0472">Membrane</keyword>
<sequence>MKGQTRTRPQQQGSAALAFNARLKRNIDEAGIELQMQGSLRCSGNLQIGAAMRRSESRIAFALVGVFVWLGVFTPRYAASSMTPGWFRWGVLAIILGAATFVIALNPLANRGSRK</sequence>
<gene>
    <name evidence="2" type="ORF">RW095_10090</name>
</gene>
<evidence type="ECO:0000313" key="3">
    <source>
        <dbReference type="Proteomes" id="UP001302652"/>
    </source>
</evidence>
<dbReference type="Proteomes" id="UP001302652">
    <property type="component" value="Chromosome 2"/>
</dbReference>
<feature type="transmembrane region" description="Helical" evidence="1">
    <location>
        <begin position="89"/>
        <end position="109"/>
    </location>
</feature>
<evidence type="ECO:0000256" key="1">
    <source>
        <dbReference type="SAM" id="Phobius"/>
    </source>
</evidence>
<organism evidence="2 3">
    <name type="scientific">Paraburkholderia kirstenboschensis</name>
    <dbReference type="NCBI Taxonomy" id="1245436"/>
    <lineage>
        <taxon>Bacteria</taxon>
        <taxon>Pseudomonadati</taxon>
        <taxon>Pseudomonadota</taxon>
        <taxon>Betaproteobacteria</taxon>
        <taxon>Burkholderiales</taxon>
        <taxon>Burkholderiaceae</taxon>
        <taxon>Paraburkholderia</taxon>
    </lineage>
</organism>
<accession>A0ABZ0EGF2</accession>
<proteinExistence type="predicted"/>
<name>A0ABZ0EGF2_9BURK</name>
<feature type="transmembrane region" description="Helical" evidence="1">
    <location>
        <begin position="59"/>
        <end position="77"/>
    </location>
</feature>
<evidence type="ECO:0000313" key="2">
    <source>
        <dbReference type="EMBL" id="WOD16271.1"/>
    </source>
</evidence>
<reference evidence="2 3" key="1">
    <citation type="submission" date="2023-10" db="EMBL/GenBank/DDBJ databases">
        <title>Surface-active antibiotics is a multifunctional adaptation for post-fire microbes.</title>
        <authorList>
            <person name="Liu M.D."/>
            <person name="Du Y."/>
            <person name="Koupaei S.K."/>
            <person name="Kim N.R."/>
            <person name="Zhang W."/>
            <person name="Traxler M.F."/>
        </authorList>
    </citation>
    <scope>NUCLEOTIDE SEQUENCE [LARGE SCALE GENOMIC DNA]</scope>
    <source>
        <strain evidence="2 3">F3</strain>
    </source>
</reference>